<evidence type="ECO:0000313" key="8">
    <source>
        <dbReference type="Proteomes" id="UP000504615"/>
    </source>
</evidence>
<accession>A0A6I9WTK9</accession>
<dbReference type="AlphaFoldDB" id="A0A6I9WTK9"/>
<feature type="compositionally biased region" description="Basic and acidic residues" evidence="6">
    <location>
        <begin position="242"/>
        <end position="269"/>
    </location>
</feature>
<organism evidence="8 9">
    <name type="scientific">Pogonomyrmex barbatus</name>
    <name type="common">red harvester ant</name>
    <dbReference type="NCBI Taxonomy" id="144034"/>
    <lineage>
        <taxon>Eukaryota</taxon>
        <taxon>Metazoa</taxon>
        <taxon>Ecdysozoa</taxon>
        <taxon>Arthropoda</taxon>
        <taxon>Hexapoda</taxon>
        <taxon>Insecta</taxon>
        <taxon>Pterygota</taxon>
        <taxon>Neoptera</taxon>
        <taxon>Endopterygota</taxon>
        <taxon>Hymenoptera</taxon>
        <taxon>Apocrita</taxon>
        <taxon>Aculeata</taxon>
        <taxon>Formicoidea</taxon>
        <taxon>Formicidae</taxon>
        <taxon>Myrmicinae</taxon>
        <taxon>Pogonomyrmex</taxon>
    </lineage>
</organism>
<evidence type="ECO:0000259" key="7">
    <source>
        <dbReference type="SMART" id="SM00727"/>
    </source>
</evidence>
<evidence type="ECO:0000256" key="1">
    <source>
        <dbReference type="ARBA" id="ARBA00009015"/>
    </source>
</evidence>
<dbReference type="PANTHER" id="PTHR45883:SF2">
    <property type="entry name" value="HSC70-INTERACTING PROTEIN"/>
    <property type="match status" value="1"/>
</dbReference>
<feature type="compositionally biased region" description="Acidic residues" evidence="6">
    <location>
        <begin position="69"/>
        <end position="83"/>
    </location>
</feature>
<dbReference type="InterPro" id="IPR019734">
    <property type="entry name" value="TPR_rpt"/>
</dbReference>
<dbReference type="PROSITE" id="PS50005">
    <property type="entry name" value="TPR"/>
    <property type="match status" value="2"/>
</dbReference>
<dbReference type="Pfam" id="PF17830">
    <property type="entry name" value="STI1-HOP_DP"/>
    <property type="match status" value="1"/>
</dbReference>
<dbReference type="Gene3D" id="1.10.260.100">
    <property type="match status" value="1"/>
</dbReference>
<dbReference type="GeneID" id="105433137"/>
<dbReference type="Gene3D" id="6.10.250.3420">
    <property type="match status" value="1"/>
</dbReference>
<comment type="similarity">
    <text evidence="1">Belongs to the FAM10 family.</text>
</comment>
<dbReference type="Pfam" id="PF13414">
    <property type="entry name" value="TPR_11"/>
    <property type="match status" value="1"/>
</dbReference>
<dbReference type="GO" id="GO:0046983">
    <property type="term" value="F:protein dimerization activity"/>
    <property type="evidence" value="ECO:0007669"/>
    <property type="project" value="InterPro"/>
</dbReference>
<feature type="region of interest" description="Disordered" evidence="6">
    <location>
        <begin position="47"/>
        <end position="83"/>
    </location>
</feature>
<dbReference type="RefSeq" id="XP_011646578.1">
    <property type="nucleotide sequence ID" value="XM_011648276.2"/>
</dbReference>
<evidence type="ECO:0000256" key="6">
    <source>
        <dbReference type="SAM" id="MobiDB-lite"/>
    </source>
</evidence>
<feature type="compositionally biased region" description="Gly residues" evidence="6">
    <location>
        <begin position="353"/>
        <end position="362"/>
    </location>
</feature>
<evidence type="ECO:0000256" key="3">
    <source>
        <dbReference type="ARBA" id="ARBA00022803"/>
    </source>
</evidence>
<dbReference type="CDD" id="cd14438">
    <property type="entry name" value="Hip_N"/>
    <property type="match status" value="1"/>
</dbReference>
<proteinExistence type="inferred from homology"/>
<keyword evidence="8" id="KW-1185">Reference proteome</keyword>
<dbReference type="Pfam" id="PF18253">
    <property type="entry name" value="HipN"/>
    <property type="match status" value="1"/>
</dbReference>
<dbReference type="KEGG" id="pbar:105433137"/>
<dbReference type="InterPro" id="IPR006636">
    <property type="entry name" value="STI1_HS-bd"/>
</dbReference>
<feature type="repeat" description="TPR" evidence="5">
    <location>
        <begin position="115"/>
        <end position="148"/>
    </location>
</feature>
<evidence type="ECO:0000256" key="5">
    <source>
        <dbReference type="PROSITE-ProRule" id="PRU00339"/>
    </source>
</evidence>
<dbReference type="GO" id="GO:0030544">
    <property type="term" value="F:Hsp70 protein binding"/>
    <property type="evidence" value="ECO:0007669"/>
    <property type="project" value="TreeGrafter"/>
</dbReference>
<sequence length="379" mass="42366">MEMPIFNEKVAQHLKTFARECINDPSLLHDPKLSFIKELIEHYGGKVPEAKTNDSSSAKTEFKSKPEEPEPESESESEESDLELDMTGVIEPDQDAPQKMGNLTLQPTEDEIAESQEKRSEAVSAFVEKDYEKAIQLYTEAIVLNPQAALLYAKRGQVFLLLNKPNACIRDCNRAIELNPDSAAAHKFRGRAYHLLGKFEEAVNDLRLACKLDFDEQADEWLRETTPNARKIEEHKRKKERKAQEKLERERQERLRKAREAAKAREENTRTSQTDAGSTPPGDFYQFLKDPDVLQAFEDPEVAEAFKDISTNPTNVLKYQNNPKIMALINKMASKFSGAGGMPGAAGMNFPGGMPGFPGAGAGHFNPPKSSPQDDVGLD</sequence>
<keyword evidence="3 5" id="KW-0802">TPR repeat</keyword>
<comment type="function">
    <text evidence="4">One HIP oligomer binds the ATPase domains of at least two HSC70 molecules dependent on activation of the HSC70 ATPase by HSP40. Stabilizes the ADP state of HSC70 that has a high affinity for substrate protein. Through its own chaperone activity, it may contribute to the interaction of HSC70 with various target proteins.</text>
</comment>
<feature type="region of interest" description="Disordered" evidence="6">
    <location>
        <begin position="351"/>
        <end position="379"/>
    </location>
</feature>
<protein>
    <recommendedName>
        <fullName evidence="7">STI1 domain-containing protein</fullName>
    </recommendedName>
</protein>
<dbReference type="OrthoDB" id="533763at2759"/>
<dbReference type="InterPro" id="IPR034649">
    <property type="entry name" value="Hip_N"/>
</dbReference>
<gene>
    <name evidence="9" type="primary">LOC105433137</name>
</gene>
<feature type="repeat" description="TPR" evidence="5">
    <location>
        <begin position="149"/>
        <end position="182"/>
    </location>
</feature>
<dbReference type="SMART" id="SM00727">
    <property type="entry name" value="STI1"/>
    <property type="match status" value="1"/>
</dbReference>
<keyword evidence="2" id="KW-0677">Repeat</keyword>
<dbReference type="SMART" id="SM00028">
    <property type="entry name" value="TPR"/>
    <property type="match status" value="3"/>
</dbReference>
<dbReference type="Pfam" id="PF13181">
    <property type="entry name" value="TPR_8"/>
    <property type="match status" value="1"/>
</dbReference>
<dbReference type="InterPro" id="IPR011990">
    <property type="entry name" value="TPR-like_helical_dom_sf"/>
</dbReference>
<dbReference type="SUPFAM" id="SSF48452">
    <property type="entry name" value="TPR-like"/>
    <property type="match status" value="1"/>
</dbReference>
<dbReference type="Proteomes" id="UP000504615">
    <property type="component" value="Unplaced"/>
</dbReference>
<evidence type="ECO:0000313" key="9">
    <source>
        <dbReference type="RefSeq" id="XP_011646578.1"/>
    </source>
</evidence>
<evidence type="ECO:0000256" key="4">
    <source>
        <dbReference type="ARBA" id="ARBA00037033"/>
    </source>
</evidence>
<dbReference type="InterPro" id="IPR041243">
    <property type="entry name" value="STI1/HOP_DP"/>
</dbReference>
<dbReference type="FunFam" id="1.25.40.10:FF:000112">
    <property type="entry name" value="FAM10 family protein"/>
    <property type="match status" value="1"/>
</dbReference>
<reference evidence="9" key="1">
    <citation type="submission" date="2025-08" db="UniProtKB">
        <authorList>
            <consortium name="RefSeq"/>
        </authorList>
    </citation>
    <scope>IDENTIFICATION</scope>
</reference>
<feature type="domain" description="STI1" evidence="7">
    <location>
        <begin position="290"/>
        <end position="329"/>
    </location>
</feature>
<feature type="region of interest" description="Disordered" evidence="6">
    <location>
        <begin position="232"/>
        <end position="283"/>
    </location>
</feature>
<name>A0A6I9WTK9_9HYME</name>
<dbReference type="PANTHER" id="PTHR45883">
    <property type="entry name" value="HSC70-INTERACTING PROTEIN"/>
    <property type="match status" value="1"/>
</dbReference>
<dbReference type="Gene3D" id="1.25.40.10">
    <property type="entry name" value="Tetratricopeptide repeat domain"/>
    <property type="match status" value="1"/>
</dbReference>
<evidence type="ECO:0000256" key="2">
    <source>
        <dbReference type="ARBA" id="ARBA00022737"/>
    </source>
</evidence>